<name>G0EGU2_PYRF1</name>
<evidence type="ECO:0000259" key="7">
    <source>
        <dbReference type="Pfam" id="PF00590"/>
    </source>
</evidence>
<evidence type="ECO:0000313" key="8">
    <source>
        <dbReference type="EMBL" id="AEM39240.1"/>
    </source>
</evidence>
<feature type="domain" description="Tetrapyrrole methylase" evidence="7">
    <location>
        <begin position="5"/>
        <end position="216"/>
    </location>
</feature>
<comment type="similarity">
    <text evidence="6">Belongs to the precorrin methyltransferase family.</text>
</comment>
<keyword evidence="5" id="KW-0627">Porphyrin biosynthesis</keyword>
<keyword evidence="3 6" id="KW-0808">Transferase</keyword>
<dbReference type="FunFam" id="3.30.950.10:FF:000001">
    <property type="entry name" value="Siroheme synthase"/>
    <property type="match status" value="1"/>
</dbReference>
<evidence type="ECO:0000256" key="4">
    <source>
        <dbReference type="ARBA" id="ARBA00022691"/>
    </source>
</evidence>
<dbReference type="InterPro" id="IPR035996">
    <property type="entry name" value="4pyrrol_Methylase_sf"/>
</dbReference>
<dbReference type="GeneID" id="11138567"/>
<evidence type="ECO:0000313" key="9">
    <source>
        <dbReference type="Proteomes" id="UP000001037"/>
    </source>
</evidence>
<dbReference type="PROSITE" id="PS00839">
    <property type="entry name" value="SUMT_1"/>
    <property type="match status" value="1"/>
</dbReference>
<dbReference type="Gene3D" id="3.30.950.10">
    <property type="entry name" value="Methyltransferase, Cobalt-precorrin-4 Transmethylase, Domain 2"/>
    <property type="match status" value="1"/>
</dbReference>
<dbReference type="Gene3D" id="3.40.1010.10">
    <property type="entry name" value="Cobalt-precorrin-4 Transmethylase, Domain 1"/>
    <property type="match status" value="1"/>
</dbReference>
<organism evidence="8 9">
    <name type="scientific">Pyrolobus fumarii (strain DSM 11204 / 1A)</name>
    <dbReference type="NCBI Taxonomy" id="694429"/>
    <lineage>
        <taxon>Archaea</taxon>
        <taxon>Thermoproteota</taxon>
        <taxon>Thermoprotei</taxon>
        <taxon>Desulfurococcales</taxon>
        <taxon>Pyrodictiaceae</taxon>
        <taxon>Pyrolobus</taxon>
    </lineage>
</organism>
<evidence type="ECO:0000256" key="1">
    <source>
        <dbReference type="ARBA" id="ARBA00012162"/>
    </source>
</evidence>
<dbReference type="FunFam" id="3.40.1010.10:FF:000001">
    <property type="entry name" value="Siroheme synthase"/>
    <property type="match status" value="1"/>
</dbReference>
<dbReference type="CDD" id="cd11642">
    <property type="entry name" value="SUMT"/>
    <property type="match status" value="1"/>
</dbReference>
<dbReference type="SUPFAM" id="SSF53790">
    <property type="entry name" value="Tetrapyrrole methylase"/>
    <property type="match status" value="1"/>
</dbReference>
<dbReference type="InterPro" id="IPR006366">
    <property type="entry name" value="CobA/CysG_C"/>
</dbReference>
<dbReference type="STRING" id="694429.Pyrfu_1382"/>
<dbReference type="GO" id="GO:0019354">
    <property type="term" value="P:siroheme biosynthetic process"/>
    <property type="evidence" value="ECO:0007669"/>
    <property type="project" value="InterPro"/>
</dbReference>
<dbReference type="eggNOG" id="arCOG00644">
    <property type="taxonomic scope" value="Archaea"/>
</dbReference>
<dbReference type="InterPro" id="IPR014776">
    <property type="entry name" value="4pyrrole_Mease_sub2"/>
</dbReference>
<dbReference type="NCBIfam" id="TIGR01469">
    <property type="entry name" value="cobA_cysG_Cterm"/>
    <property type="match status" value="1"/>
</dbReference>
<dbReference type="PANTHER" id="PTHR45790:SF3">
    <property type="entry name" value="S-ADENOSYL-L-METHIONINE-DEPENDENT UROPORPHYRINOGEN III METHYLTRANSFERASE, CHLOROPLASTIC"/>
    <property type="match status" value="1"/>
</dbReference>
<dbReference type="PANTHER" id="PTHR45790">
    <property type="entry name" value="SIROHEME SYNTHASE-RELATED"/>
    <property type="match status" value="1"/>
</dbReference>
<dbReference type="KEGG" id="pfm:Pyrfu_1382"/>
<dbReference type="GO" id="GO:0004851">
    <property type="term" value="F:uroporphyrin-III C-methyltransferase activity"/>
    <property type="evidence" value="ECO:0007669"/>
    <property type="project" value="UniProtKB-EC"/>
</dbReference>
<dbReference type="AlphaFoldDB" id="G0EGU2"/>
<dbReference type="OrthoDB" id="24444at2157"/>
<dbReference type="EMBL" id="CP002838">
    <property type="protein sequence ID" value="AEM39240.1"/>
    <property type="molecule type" value="Genomic_DNA"/>
</dbReference>
<proteinExistence type="inferred from homology"/>
<protein>
    <recommendedName>
        <fullName evidence="1">uroporphyrinogen-III C-methyltransferase</fullName>
        <ecNumber evidence="1">2.1.1.107</ecNumber>
    </recommendedName>
</protein>
<dbReference type="InParanoid" id="G0EGU2"/>
<keyword evidence="9" id="KW-1185">Reference proteome</keyword>
<evidence type="ECO:0000256" key="2">
    <source>
        <dbReference type="ARBA" id="ARBA00022603"/>
    </source>
</evidence>
<accession>G0EGU2</accession>
<gene>
    <name evidence="8" type="ordered locus">Pyrfu_1382</name>
</gene>
<dbReference type="NCBIfam" id="NF004790">
    <property type="entry name" value="PRK06136.1"/>
    <property type="match status" value="1"/>
</dbReference>
<evidence type="ECO:0000256" key="3">
    <source>
        <dbReference type="ARBA" id="ARBA00022679"/>
    </source>
</evidence>
<dbReference type="PROSITE" id="PS00840">
    <property type="entry name" value="SUMT_2"/>
    <property type="match status" value="1"/>
</dbReference>
<dbReference type="InterPro" id="IPR014777">
    <property type="entry name" value="4pyrrole_Mease_sub1"/>
</dbReference>
<dbReference type="FunCoup" id="G0EGU2">
    <property type="interactions" value="63"/>
</dbReference>
<dbReference type="InterPro" id="IPR003043">
    <property type="entry name" value="Uropor_MeTrfase_CS"/>
</dbReference>
<evidence type="ECO:0000256" key="5">
    <source>
        <dbReference type="ARBA" id="ARBA00023244"/>
    </source>
</evidence>
<reference evidence="8 9" key="1">
    <citation type="journal article" date="2011" name="Stand. Genomic Sci.">
        <title>Complete genome sequence of the hyperthermophilic chemolithoautotroph Pyrolobus fumarii type strain (1A).</title>
        <authorList>
            <person name="Anderson I."/>
            <person name="Goker M."/>
            <person name="Nolan M."/>
            <person name="Lucas S."/>
            <person name="Hammon N."/>
            <person name="Deshpande S."/>
            <person name="Cheng J.F."/>
            <person name="Tapia R."/>
            <person name="Han C."/>
            <person name="Goodwin L."/>
            <person name="Pitluck S."/>
            <person name="Huntemann M."/>
            <person name="Liolios K."/>
            <person name="Ivanova N."/>
            <person name="Pagani I."/>
            <person name="Mavromatis K."/>
            <person name="Ovchinikova G."/>
            <person name="Pati A."/>
            <person name="Chen A."/>
            <person name="Palaniappan K."/>
            <person name="Land M."/>
            <person name="Hauser L."/>
            <person name="Brambilla E.M."/>
            <person name="Huber H."/>
            <person name="Yasawong M."/>
            <person name="Rohde M."/>
            <person name="Spring S."/>
            <person name="Abt B."/>
            <person name="Sikorski J."/>
            <person name="Wirth R."/>
            <person name="Detter J.C."/>
            <person name="Woyke T."/>
            <person name="Bristow J."/>
            <person name="Eisen J.A."/>
            <person name="Markowitz V."/>
            <person name="Hugenholtz P."/>
            <person name="Kyrpides N.C."/>
            <person name="Klenk H.P."/>
            <person name="Lapidus A."/>
        </authorList>
    </citation>
    <scope>NUCLEOTIDE SEQUENCE [LARGE SCALE GENOMIC DNA]</scope>
    <source>
        <strain evidence="9">DSM 11204 / 1A</strain>
    </source>
</reference>
<dbReference type="RefSeq" id="WP_014026917.1">
    <property type="nucleotide sequence ID" value="NC_015931.1"/>
</dbReference>
<dbReference type="HOGENOM" id="CLU_011276_7_0_2"/>
<keyword evidence="2 6" id="KW-0489">Methyltransferase</keyword>
<dbReference type="Proteomes" id="UP000001037">
    <property type="component" value="Chromosome"/>
</dbReference>
<dbReference type="InterPro" id="IPR050161">
    <property type="entry name" value="Siro_Cobalamin_biosynth"/>
</dbReference>
<dbReference type="InterPro" id="IPR000878">
    <property type="entry name" value="4pyrrol_Mease"/>
</dbReference>
<dbReference type="EC" id="2.1.1.107" evidence="1"/>
<keyword evidence="4" id="KW-0949">S-adenosyl-L-methionine</keyword>
<sequence length="247" mass="26770">MKRGKVWIVGAGPGDPELITVKGLRLIREADVIVYDRLVHPALLREARSDAELIYVGKAPGRHTMTQDEINKLLVEKALEGKMVVRLKGGDPYVFGRGEEECAYVIEHGVECEVVPGVSSAVAVPAYAGIPVTSRWCASSFAVVTGMEAAEKEKPRVDYARIAAAVDTIVVLMGVSRLEEITRSMLRGRAGDTPAAVIERGTLPEQRVVVGTLADIASKAREAGIQPPAVLVVGEVVRLRDRLWKLR</sequence>
<dbReference type="GO" id="GO:0032259">
    <property type="term" value="P:methylation"/>
    <property type="evidence" value="ECO:0007669"/>
    <property type="project" value="UniProtKB-KW"/>
</dbReference>
<evidence type="ECO:0000256" key="6">
    <source>
        <dbReference type="RuleBase" id="RU003960"/>
    </source>
</evidence>
<dbReference type="Pfam" id="PF00590">
    <property type="entry name" value="TP_methylase"/>
    <property type="match status" value="1"/>
</dbReference>